<dbReference type="eggNOG" id="KOG0618">
    <property type="taxonomic scope" value="Eukaryota"/>
</dbReference>
<gene>
    <name evidence="7" type="ORF">HETIRDRAFT_169870</name>
</gene>
<keyword evidence="1" id="KW-0433">Leucine-rich repeat</keyword>
<feature type="compositionally biased region" description="Low complexity" evidence="4">
    <location>
        <begin position="147"/>
        <end position="158"/>
    </location>
</feature>
<dbReference type="GO" id="GO:0035556">
    <property type="term" value="P:intracellular signal transduction"/>
    <property type="evidence" value="ECO:0007669"/>
    <property type="project" value="InterPro"/>
</dbReference>
<dbReference type="EMBL" id="KI925459">
    <property type="protein sequence ID" value="ETW81122.1"/>
    <property type="molecule type" value="Genomic_DNA"/>
</dbReference>
<evidence type="ECO:0000256" key="3">
    <source>
        <dbReference type="ARBA" id="ARBA00022737"/>
    </source>
</evidence>
<evidence type="ECO:0000313" key="8">
    <source>
        <dbReference type="Proteomes" id="UP000030671"/>
    </source>
</evidence>
<dbReference type="SMART" id="SM00369">
    <property type="entry name" value="LRR_TYP"/>
    <property type="match status" value="11"/>
</dbReference>
<dbReference type="PANTHER" id="PTHR48051:SF1">
    <property type="entry name" value="RAS SUPPRESSOR PROTEIN 1"/>
    <property type="match status" value="1"/>
</dbReference>
<dbReference type="SUPFAM" id="SSF55073">
    <property type="entry name" value="Nucleotide cyclase"/>
    <property type="match status" value="1"/>
</dbReference>
<dbReference type="InterPro" id="IPR036457">
    <property type="entry name" value="PPM-type-like_dom_sf"/>
</dbReference>
<dbReference type="Pfam" id="PF00481">
    <property type="entry name" value="PP2C"/>
    <property type="match status" value="1"/>
</dbReference>
<feature type="domain" description="Guanylate cyclase" evidence="5">
    <location>
        <begin position="1437"/>
        <end position="1573"/>
    </location>
</feature>
<name>W4K5N6_HETIT</name>
<sequence length="1802" mass="200211">MAAQVTNGYPQNSRYLTSAGLPSGLLPSRPLQDSPEASKWMGSEDEPPTPPPKGPLAFGFPHKPSFASFSTQRPSSSQRTNESFDEDVSSAGGSYYSPEPRQNLRKPKSGLFAKVKRSLSKPRLDIEYREEPVTKSMPPLPSFMDQDSSFLSLDPSPSRNTLKKDKSREKKKTKPLPATRSAPPIEPEIMLDTNLDQMDGIIHPSALVRPSASPPATGSEGSISASLVSRGSNHSIQPQTTSPPVPLFRDPFLSSNSPARKTYQNDQRKISPRTVPPVVAPAAPAVVPHQLVSPNNANNDEQSMWDPPESWAVDKEGGPLREPDYSSSEESTAVAKPASDISTSGGRDAKRKSRRRTTTTRPLKEQQTDSKTYKLRVYRANNNFHVVSIGPAVSVSELMPYLNVTLLFEAEREVHRLYIKERGRERLLAHNERPADIARRRLEQAGYDDTDRLELLLGEDLSFLLKFVYKSNVLGPAEEDLIFTDYRYVDLTNKSLRTIPIVLYGHAEDILSLNLSRNPMLEIPLDFVQSCVSLRELRLSNMSIKKVPQSVRHCTSLYGLDLSCNRIGDLDDVGLDRIPDLTNLMVQNNRMEKLPWYFPRLRNLRTLNISNNKFHVFPDIVCRMTGLKELDISFNMISELPEEIAQLTQLERLIIVGNQVSSFPRGCRELVGLRELDCRRNNIIDLTIVQMLPKLENLYVNHNAVHALDLSSGPCVAKIDVSHNDITQISLVPGPIGQVPHNLTYLNISHAKLSSLADLALASLSSLESLILDCNNFRFIPDSLGELTRLISLSCSDNALDALPTSIGRLQKLEILDVHNNNLTEIPASLWNCASLTRINMTSNLITTWHPPSPPNAQPQPQLLTCTTSPDPSFGSLTTLAVPERKISIASSLNTATTINGNNSASIASPRHLPPLVYSLERLYLGENQLADEALPLLTLLRELRVLNLSFNEIQELPSAFFRELTRLEELYVSGNKLSSLPTEDLNRLIKLQVLYLNGNRLQTLPQELGKLPSLAVLDVGSNVLKYNINNWEFDWNWNFNQNLRYLNLSGNKRLEIKPDQTHKGGDNDKPKMIDLAGFSALTQLRVLGLMDVTTTFAPNIPDDNEDRRVRTSLSEVNRMAYGIADNLGNRDHVCMFDLVQPSFRDRKDEAIFAMFGRSQPSANNNRISKYLHDNFVPIFSAHLASMSTNTELGVPDALRRTFLKLNRLTHDYLFSGNIPARKNSQTSHRSAALLNIQDTSNLGASGIVLYIQGKTLYAANAGNALAVVSRRGTAQIVSKKHDPFDRNEIARIRAAEGWVSPKGLVNDEVDISRSFGFYHLLPVVNARPDIYTYQLSELDEFIIVANSGLWDYVSYQTAVDIARSERADPMIAAQKLRDFAISYGAEGSTMVMVISTVDIDSEAYQATRRKRGKDDIADLTIARLDGEVPPPVGHLALVFTDIRNSTHLWETNAGMPTAMRLHHSLLRRQLRFCGGYEVKTEGDAFMVAFQTVSAALMWCLDVQVQLLNEAWPQEILDCEDGRPIRDEQGKVVARGLSVRMGVHCGTPVCEPDAITKRMDYFGPMVNRASRVCGSAEGGEIMLSADVVREFRAHFEEGAPETEYSSSQPADAIDAIRRLDPVLIPVGEVKLKGLEVPEMLSRVFSHELVGRVGLDAEPPIAPPSEVDSGPATLRCSAEQLRELSLICIRLEALTSYRVFKPLPLRKGSLAPDAGRDEQAVSSSYMYGDPAALLPTIPEKPSEAEVLFILDFLLIRLETAAATLAARMTPSHEEVQLLQALHRRNGRPLDAQTLSHILELLGS</sequence>
<feature type="domain" description="PPM-type phosphatase" evidence="6">
    <location>
        <begin position="1121"/>
        <end position="1397"/>
    </location>
</feature>
<keyword evidence="2" id="KW-0479">Metal-binding</keyword>
<reference evidence="7 8" key="1">
    <citation type="journal article" date="2012" name="New Phytol.">
        <title>Insight into trade-off between wood decay and parasitism from the genome of a fungal forest pathogen.</title>
        <authorList>
            <person name="Olson A."/>
            <person name="Aerts A."/>
            <person name="Asiegbu F."/>
            <person name="Belbahri L."/>
            <person name="Bouzid O."/>
            <person name="Broberg A."/>
            <person name="Canback B."/>
            <person name="Coutinho P.M."/>
            <person name="Cullen D."/>
            <person name="Dalman K."/>
            <person name="Deflorio G."/>
            <person name="van Diepen L.T."/>
            <person name="Dunand C."/>
            <person name="Duplessis S."/>
            <person name="Durling M."/>
            <person name="Gonthier P."/>
            <person name="Grimwood J."/>
            <person name="Fossdal C.G."/>
            <person name="Hansson D."/>
            <person name="Henrissat B."/>
            <person name="Hietala A."/>
            <person name="Himmelstrand K."/>
            <person name="Hoffmeister D."/>
            <person name="Hogberg N."/>
            <person name="James T.Y."/>
            <person name="Karlsson M."/>
            <person name="Kohler A."/>
            <person name="Kues U."/>
            <person name="Lee Y.H."/>
            <person name="Lin Y.C."/>
            <person name="Lind M."/>
            <person name="Lindquist E."/>
            <person name="Lombard V."/>
            <person name="Lucas S."/>
            <person name="Lunden K."/>
            <person name="Morin E."/>
            <person name="Murat C."/>
            <person name="Park J."/>
            <person name="Raffaello T."/>
            <person name="Rouze P."/>
            <person name="Salamov A."/>
            <person name="Schmutz J."/>
            <person name="Solheim H."/>
            <person name="Stahlberg J."/>
            <person name="Velez H."/>
            <person name="de Vries R.P."/>
            <person name="Wiebenga A."/>
            <person name="Woodward S."/>
            <person name="Yakovlev I."/>
            <person name="Garbelotto M."/>
            <person name="Martin F."/>
            <person name="Grigoriev I.V."/>
            <person name="Stenlid J."/>
        </authorList>
    </citation>
    <scope>NUCLEOTIDE SEQUENCE [LARGE SCALE GENOMIC DNA]</scope>
    <source>
        <strain evidence="7 8">TC 32-1</strain>
    </source>
</reference>
<feature type="compositionally biased region" description="Polar residues" evidence="4">
    <location>
        <begin position="253"/>
        <end position="265"/>
    </location>
</feature>
<evidence type="ECO:0000259" key="6">
    <source>
        <dbReference type="PROSITE" id="PS51746"/>
    </source>
</evidence>
<dbReference type="Proteomes" id="UP000030671">
    <property type="component" value="Unassembled WGS sequence"/>
</dbReference>
<dbReference type="GO" id="GO:0046872">
    <property type="term" value="F:metal ion binding"/>
    <property type="evidence" value="ECO:0007669"/>
    <property type="project" value="UniProtKB-KW"/>
</dbReference>
<feature type="compositionally biased region" description="Polar residues" evidence="4">
    <location>
        <begin position="67"/>
        <end position="81"/>
    </location>
</feature>
<feature type="compositionally biased region" description="Basic residues" evidence="4">
    <location>
        <begin position="349"/>
        <end position="358"/>
    </location>
</feature>
<dbReference type="Gene3D" id="3.30.70.1230">
    <property type="entry name" value="Nucleotide cyclase"/>
    <property type="match status" value="1"/>
</dbReference>
<feature type="region of interest" description="Disordered" evidence="4">
    <location>
        <begin position="201"/>
        <end position="275"/>
    </location>
</feature>
<dbReference type="InterPro" id="IPR001611">
    <property type="entry name" value="Leu-rich_rpt"/>
</dbReference>
<feature type="compositionally biased region" description="Polar residues" evidence="4">
    <location>
        <begin position="214"/>
        <end position="240"/>
    </location>
</feature>
<organism evidence="7 8">
    <name type="scientific">Heterobasidion irregulare (strain TC 32-1)</name>
    <dbReference type="NCBI Taxonomy" id="747525"/>
    <lineage>
        <taxon>Eukaryota</taxon>
        <taxon>Fungi</taxon>
        <taxon>Dikarya</taxon>
        <taxon>Basidiomycota</taxon>
        <taxon>Agaricomycotina</taxon>
        <taxon>Agaricomycetes</taxon>
        <taxon>Russulales</taxon>
        <taxon>Bondarzewiaceae</taxon>
        <taxon>Heterobasidion</taxon>
        <taxon>Heterobasidion annosum species complex</taxon>
    </lineage>
</organism>
<evidence type="ECO:0000256" key="4">
    <source>
        <dbReference type="SAM" id="MobiDB-lite"/>
    </source>
</evidence>
<proteinExistence type="predicted"/>
<protein>
    <submittedName>
        <fullName evidence="7">Putative adenylyl cyclase</fullName>
    </submittedName>
</protein>
<feature type="compositionally biased region" description="Low complexity" evidence="4">
    <location>
        <begin position="16"/>
        <end position="31"/>
    </location>
</feature>
<dbReference type="SMART" id="SM00332">
    <property type="entry name" value="PP2Cc"/>
    <property type="match status" value="1"/>
</dbReference>
<dbReference type="InterPro" id="IPR050216">
    <property type="entry name" value="LRR_domain-containing"/>
</dbReference>
<dbReference type="InterPro" id="IPR032675">
    <property type="entry name" value="LRR_dom_sf"/>
</dbReference>
<feature type="region of interest" description="Disordered" evidence="4">
    <location>
        <begin position="1"/>
        <end position="187"/>
    </location>
</feature>
<dbReference type="RefSeq" id="XP_009547793.1">
    <property type="nucleotide sequence ID" value="XM_009549498.1"/>
</dbReference>
<dbReference type="Pfam" id="PF23598">
    <property type="entry name" value="LRR_14"/>
    <property type="match status" value="1"/>
</dbReference>
<keyword evidence="8" id="KW-1185">Reference proteome</keyword>
<dbReference type="SMART" id="SM00364">
    <property type="entry name" value="LRR_BAC"/>
    <property type="match status" value="9"/>
</dbReference>
<dbReference type="SUPFAM" id="SSF52058">
    <property type="entry name" value="L domain-like"/>
    <property type="match status" value="2"/>
</dbReference>
<dbReference type="HOGENOM" id="CLU_000430_1_1_1"/>
<dbReference type="PROSITE" id="PS50125">
    <property type="entry name" value="GUANYLATE_CYCLASE_2"/>
    <property type="match status" value="1"/>
</dbReference>
<keyword evidence="3" id="KW-0677">Repeat</keyword>
<dbReference type="GeneID" id="20668245"/>
<evidence type="ECO:0000256" key="1">
    <source>
        <dbReference type="ARBA" id="ARBA00022614"/>
    </source>
</evidence>
<feature type="compositionally biased region" description="Basic residues" evidence="4">
    <location>
        <begin position="103"/>
        <end position="120"/>
    </location>
</feature>
<feature type="compositionally biased region" description="Polar residues" evidence="4">
    <location>
        <begin position="292"/>
        <end position="302"/>
    </location>
</feature>
<dbReference type="FunCoup" id="W4K5N6">
    <property type="interactions" value="99"/>
</dbReference>
<feature type="compositionally biased region" description="Basic and acidic residues" evidence="4">
    <location>
        <begin position="312"/>
        <end position="324"/>
    </location>
</feature>
<feature type="compositionally biased region" description="Polar residues" evidence="4">
    <location>
        <begin position="1"/>
        <end position="15"/>
    </location>
</feature>
<dbReference type="InterPro" id="IPR055414">
    <property type="entry name" value="LRR_R13L4/SHOC2-like"/>
</dbReference>
<dbReference type="PROSITE" id="PS51450">
    <property type="entry name" value="LRR"/>
    <property type="match status" value="6"/>
</dbReference>
<dbReference type="InterPro" id="IPR029787">
    <property type="entry name" value="Nucleotide_cyclase"/>
</dbReference>
<dbReference type="GO" id="GO:0005737">
    <property type="term" value="C:cytoplasm"/>
    <property type="evidence" value="ECO:0007669"/>
    <property type="project" value="TreeGrafter"/>
</dbReference>
<dbReference type="CDD" id="cd07302">
    <property type="entry name" value="CHD"/>
    <property type="match status" value="1"/>
</dbReference>
<dbReference type="KEGG" id="hir:HETIRDRAFT_169870"/>
<dbReference type="STRING" id="747525.W4K5N6"/>
<dbReference type="Pfam" id="PF00211">
    <property type="entry name" value="Guanylate_cyc"/>
    <property type="match status" value="1"/>
</dbReference>
<dbReference type="InterPro" id="IPR003591">
    <property type="entry name" value="Leu-rich_rpt_typical-subtyp"/>
</dbReference>
<dbReference type="PROSITE" id="PS51746">
    <property type="entry name" value="PPM_2"/>
    <property type="match status" value="1"/>
</dbReference>
<dbReference type="GO" id="GO:0009190">
    <property type="term" value="P:cyclic nucleotide biosynthetic process"/>
    <property type="evidence" value="ECO:0007669"/>
    <property type="project" value="InterPro"/>
</dbReference>
<dbReference type="InterPro" id="IPR001054">
    <property type="entry name" value="A/G_cyclase"/>
</dbReference>
<dbReference type="PANTHER" id="PTHR48051">
    <property type="match status" value="1"/>
</dbReference>
<dbReference type="OrthoDB" id="2021138at2759"/>
<evidence type="ECO:0000256" key="2">
    <source>
        <dbReference type="ARBA" id="ARBA00022723"/>
    </source>
</evidence>
<dbReference type="Pfam" id="PF23010">
    <property type="entry name" value="RA_3"/>
    <property type="match status" value="1"/>
</dbReference>
<dbReference type="Pfam" id="PF13855">
    <property type="entry name" value="LRR_8"/>
    <property type="match status" value="2"/>
</dbReference>
<dbReference type="InterPro" id="IPR001932">
    <property type="entry name" value="PPM-type_phosphatase-like_dom"/>
</dbReference>
<dbReference type="Gene3D" id="3.80.10.10">
    <property type="entry name" value="Ribonuclease Inhibitor"/>
    <property type="match status" value="3"/>
</dbReference>
<dbReference type="InParanoid" id="W4K5N6"/>
<evidence type="ECO:0000259" key="5">
    <source>
        <dbReference type="PROSITE" id="PS50125"/>
    </source>
</evidence>
<dbReference type="CDD" id="cd00143">
    <property type="entry name" value="PP2Cc"/>
    <property type="match status" value="1"/>
</dbReference>
<evidence type="ECO:0000313" key="7">
    <source>
        <dbReference type="EMBL" id="ETW81122.1"/>
    </source>
</evidence>
<dbReference type="SMART" id="SM00365">
    <property type="entry name" value="LRR_SD22"/>
    <property type="match status" value="4"/>
</dbReference>
<dbReference type="SMART" id="SM00044">
    <property type="entry name" value="CYCc"/>
    <property type="match status" value="1"/>
</dbReference>
<dbReference type="SUPFAM" id="SSF81606">
    <property type="entry name" value="PP2C-like"/>
    <property type="match status" value="1"/>
</dbReference>
<feature type="compositionally biased region" description="Basic and acidic residues" evidence="4">
    <location>
        <begin position="122"/>
        <end position="133"/>
    </location>
</feature>
<accession>W4K5N6</accession>
<dbReference type="Gene3D" id="3.60.40.10">
    <property type="entry name" value="PPM-type phosphatase domain"/>
    <property type="match status" value="1"/>
</dbReference>
<dbReference type="InterPro" id="IPR055071">
    <property type="entry name" value="RA_PHLPP-like"/>
</dbReference>
<feature type="region of interest" description="Disordered" evidence="4">
    <location>
        <begin position="290"/>
        <end position="369"/>
    </location>
</feature>